<evidence type="ECO:0000256" key="5">
    <source>
        <dbReference type="ARBA" id="ARBA00022801"/>
    </source>
</evidence>
<dbReference type="Pfam" id="PF26550">
    <property type="entry name" value="Tricorn_2nd"/>
    <property type="match status" value="1"/>
</dbReference>
<feature type="active site" description="Nucleophile" evidence="8">
    <location>
        <position position="962"/>
    </location>
</feature>
<dbReference type="CDD" id="cd10828">
    <property type="entry name" value="cpPDZ_Tricorn-protease"/>
    <property type="match status" value="1"/>
</dbReference>
<dbReference type="EMBL" id="FUYV01000004">
    <property type="protein sequence ID" value="SKB72101.1"/>
    <property type="molecule type" value="Genomic_DNA"/>
</dbReference>
<dbReference type="GO" id="GO:0006508">
    <property type="term" value="P:proteolysis"/>
    <property type="evidence" value="ECO:0007669"/>
    <property type="project" value="UniProtKB-UniRule"/>
</dbReference>
<dbReference type="PANTHER" id="PTHR43253:SF1">
    <property type="entry name" value="TRICORN PROTEASE HOMOLOG 2-RELATED"/>
    <property type="match status" value="1"/>
</dbReference>
<keyword evidence="4 7" id="KW-0645">Protease</keyword>
<dbReference type="Pfam" id="PF14684">
    <property type="entry name" value="Tricorn_C1"/>
    <property type="match status" value="1"/>
</dbReference>
<dbReference type="InterPro" id="IPR036034">
    <property type="entry name" value="PDZ_sf"/>
</dbReference>
<evidence type="ECO:0000259" key="10">
    <source>
        <dbReference type="SMART" id="SM00245"/>
    </source>
</evidence>
<evidence type="ECO:0000256" key="8">
    <source>
        <dbReference type="PIRSR" id="PIRSR036421-1"/>
    </source>
</evidence>
<dbReference type="OrthoDB" id="9815657at2"/>
<evidence type="ECO:0000313" key="11">
    <source>
        <dbReference type="EMBL" id="SKB72101.1"/>
    </source>
</evidence>
<dbReference type="STRING" id="889453.SAMN03080601_01133"/>
<dbReference type="Pfam" id="PF26549">
    <property type="entry name" value="Tricorn_N"/>
    <property type="match status" value="1"/>
</dbReference>
<evidence type="ECO:0000256" key="1">
    <source>
        <dbReference type="ARBA" id="ARBA00004496"/>
    </source>
</evidence>
<dbReference type="InterPro" id="IPR029045">
    <property type="entry name" value="ClpP/crotonase-like_dom_sf"/>
</dbReference>
<evidence type="ECO:0000256" key="9">
    <source>
        <dbReference type="PIRSR" id="PIRSR036421-3"/>
    </source>
</evidence>
<evidence type="ECO:0000313" key="12">
    <source>
        <dbReference type="Proteomes" id="UP000191055"/>
    </source>
</evidence>
<dbReference type="Proteomes" id="UP000191055">
    <property type="component" value="Unassembled WGS sequence"/>
</dbReference>
<dbReference type="InterPro" id="IPR015943">
    <property type="entry name" value="WD40/YVTN_repeat-like_dom_sf"/>
</dbReference>
<accession>A0A1T5DKI4</accession>
<reference evidence="11 12" key="1">
    <citation type="submission" date="2017-02" db="EMBL/GenBank/DDBJ databases">
        <authorList>
            <person name="Peterson S.W."/>
        </authorList>
    </citation>
    <scope>NUCLEOTIDE SEQUENCE [LARGE SCALE GENOMIC DNA]</scope>
    <source>
        <strain evidence="11 12">DSM 24412</strain>
    </source>
</reference>
<dbReference type="InterPro" id="IPR028204">
    <property type="entry name" value="Tricorn_C1"/>
</dbReference>
<dbReference type="PIRSF" id="PIRSF036421">
    <property type="entry name" value="Tricorn_protease"/>
    <property type="match status" value="1"/>
</dbReference>
<dbReference type="SUPFAM" id="SSF82171">
    <property type="entry name" value="DPP6 N-terminal domain-like"/>
    <property type="match status" value="1"/>
</dbReference>
<dbReference type="InterPro" id="IPR029414">
    <property type="entry name" value="Tricorn_PDZ"/>
</dbReference>
<evidence type="ECO:0000256" key="2">
    <source>
        <dbReference type="ARBA" id="ARBA00008524"/>
    </source>
</evidence>
<dbReference type="SUPFAM" id="SSF50156">
    <property type="entry name" value="PDZ domain-like"/>
    <property type="match status" value="1"/>
</dbReference>
<keyword evidence="5 7" id="KW-0378">Hydrolase</keyword>
<dbReference type="Pfam" id="PF14685">
    <property type="entry name" value="PDZ_Tricorn"/>
    <property type="match status" value="1"/>
</dbReference>
<dbReference type="KEGG" id="asx:CDL62_16965"/>
<dbReference type="InterPro" id="IPR005151">
    <property type="entry name" value="Tail-specific_protease"/>
</dbReference>
<evidence type="ECO:0000256" key="3">
    <source>
        <dbReference type="ARBA" id="ARBA00022490"/>
    </source>
</evidence>
<feature type="active site" description="Charge relay system" evidence="8">
    <location>
        <position position="738"/>
    </location>
</feature>
<evidence type="ECO:0000256" key="7">
    <source>
        <dbReference type="PIRNR" id="PIRNR036421"/>
    </source>
</evidence>
<evidence type="ECO:0000256" key="6">
    <source>
        <dbReference type="ARBA" id="ARBA00022825"/>
    </source>
</evidence>
<dbReference type="Gene3D" id="2.130.10.10">
    <property type="entry name" value="YVTN repeat-like/Quinoprotein amine dehydrogenase"/>
    <property type="match status" value="1"/>
</dbReference>
<keyword evidence="6 7" id="KW-0720">Serine protease</keyword>
<dbReference type="PANTHER" id="PTHR43253">
    <property type="entry name" value="TRICORN PROTEASE HOMOLOG 2-RELATED"/>
    <property type="match status" value="1"/>
</dbReference>
<dbReference type="GO" id="GO:0008236">
    <property type="term" value="F:serine-type peptidase activity"/>
    <property type="evidence" value="ECO:0007669"/>
    <property type="project" value="UniProtKB-UniRule"/>
</dbReference>
<name>A0A1T5DKI4_9BACT</name>
<dbReference type="Gene3D" id="2.120.10.60">
    <property type="entry name" value="Tricorn protease N-terminal domain"/>
    <property type="match status" value="1"/>
</dbReference>
<dbReference type="GO" id="GO:0005737">
    <property type="term" value="C:cytoplasm"/>
    <property type="evidence" value="ECO:0007669"/>
    <property type="project" value="UniProtKB-SubCell"/>
</dbReference>
<dbReference type="Gene3D" id="3.90.226.10">
    <property type="entry name" value="2-enoyl-CoA Hydratase, Chain A, domain 1"/>
    <property type="match status" value="1"/>
</dbReference>
<comment type="subcellular location">
    <subcellularLocation>
        <location evidence="1 7">Cytoplasm</location>
    </subcellularLocation>
</comment>
<dbReference type="SUPFAM" id="SSF52096">
    <property type="entry name" value="ClpP/crotonase"/>
    <property type="match status" value="1"/>
</dbReference>
<dbReference type="AlphaFoldDB" id="A0A1T5DKI4"/>
<organism evidence="11 12">
    <name type="scientific">Alkalitalea saponilacus</name>
    <dbReference type="NCBI Taxonomy" id="889453"/>
    <lineage>
        <taxon>Bacteria</taxon>
        <taxon>Pseudomonadati</taxon>
        <taxon>Bacteroidota</taxon>
        <taxon>Bacteroidia</taxon>
        <taxon>Marinilabiliales</taxon>
        <taxon>Marinilabiliaceae</taxon>
        <taxon>Alkalitalea</taxon>
    </lineage>
</organism>
<feature type="active site" description="Charge relay system" evidence="8">
    <location>
        <position position="1020"/>
    </location>
</feature>
<dbReference type="EC" id="3.4.21.-" evidence="7"/>
<dbReference type="InterPro" id="IPR012393">
    <property type="entry name" value="Tricorn_protease"/>
</dbReference>
<gene>
    <name evidence="11" type="ORF">SAMN03080601_01133</name>
</gene>
<proteinExistence type="inferred from homology"/>
<keyword evidence="12" id="KW-1185">Reference proteome</keyword>
<dbReference type="Gene3D" id="3.30.750.44">
    <property type="match status" value="1"/>
</dbReference>
<dbReference type="RefSeq" id="WP_088328802.1">
    <property type="nucleotide sequence ID" value="NZ_CP021904.1"/>
</dbReference>
<evidence type="ECO:0000256" key="4">
    <source>
        <dbReference type="ARBA" id="ARBA00022670"/>
    </source>
</evidence>
<dbReference type="SMART" id="SM00245">
    <property type="entry name" value="TSPc"/>
    <property type="match status" value="1"/>
</dbReference>
<dbReference type="Gene3D" id="2.30.42.10">
    <property type="match status" value="1"/>
</dbReference>
<comment type="similarity">
    <text evidence="2 7">Belongs to the peptidase S41B family.</text>
</comment>
<keyword evidence="3 7" id="KW-0963">Cytoplasm</keyword>
<feature type="domain" description="Tail specific protease" evidence="10">
    <location>
        <begin position="838"/>
        <end position="1031"/>
    </location>
</feature>
<comment type="function">
    <text evidence="7">Degrades oligopeptides.</text>
</comment>
<dbReference type="Pfam" id="PF03572">
    <property type="entry name" value="Peptidase_S41"/>
    <property type="match status" value="1"/>
</dbReference>
<sequence length="1072" mass="121743">MKRFLLLPTFLMLAAFILAEEARLLRFPAINQNQIIFTYAGDLYTVPHDGGTARKLTSHEGLEIFPRFSPDGTQIAFTGQYDGNTEVYLIPSEGGIPQRLTYTATLGRDDLADRMGPNNIVLNWTPDGQIVYRSRRHSFNAFKGQLFKVSPEGGLSSRVEVPEGGFLSFSPDGNKMAYNRVFREFRTWKYYQGGMADEIWIHDFETRETHAITDSPAQDIIPMWIGEEIFFLSDRDRTMNLFVYNTRTKETEKVTHFEEFDIKFPSHFQNHIVFENGGYIYKMDVTTRDYTRVSVKINNDKNHSRVERVDASERIFSADLSPNGERVLFSARGELFSVPADKGITYNLTRTSGVHERNGIWSPDGSKIAWLSDKSGEYEIWVNDIYGENVPRQLTTGGDVYKFNIAWSPDSRMIAWNDQNFKLYVTDVSNGRTREMAENNLGPINDFSWSPDSKWLTYTHWNDNRMGIVKIINLSTGNIHPVTDKWHHSYSPVFSADGKYLLFASDRSFSPIYSSTEWNHAYINMSKIYMVLLSSETPSPFAPQNAVVKTGEPEKDNGEKKDDVNVRIDFAGIGSRIVELPIEPARYFNISCVNNRVYYNRMFQGGREGNGLLTYDLGEKKEQFLGDYRYTISSNNNKMLVGRNKTWRVIDLPTSTVQMENTMDLSGMVAVVNYREEWQQIFDEAWRQMRDFFYVDNMHGVDWDTIYKQYSPLINYVNHRADLNYVIGEMIGELNAGHAYVNPGDQPQTERIPMGLLGARFSRHDSGYFRIDHILEGANWSSDLQSPLNAPGVNVSVGEYIVAINRVPTESVNDIYELLKGTAGKTVELTVSNRPSTDNVRHVLVTPVSDESGLYYYEWVQNNIRKVYEATNGQVGYLHIPDMGPGGLNEFVKHFYPQLHKKALIIDDRGNGGGNVSPMILERLSRVPYRVNMRRNTNVVSTIPAQTLAGPMVALVDKYSASDGDLFAHGFKALGLGTVIGTTTWGGIVGITGSLPFIDGTDLRIPQFTSLSMEGNWMIEGVGVEPDIFLENDPYKEFTGEDEQLNKAIEVILEKLKEREELPTIPPPPVKN</sequence>
<feature type="site" description="Transition state stabilizer; via amide nitrogen" evidence="9">
    <location>
        <position position="963"/>
    </location>
</feature>
<protein>
    <recommendedName>
        <fullName evidence="7">Tricorn protease homolog</fullName>
        <ecNumber evidence="7">3.4.21.-</ecNumber>
    </recommendedName>
</protein>
<dbReference type="CDD" id="cd07562">
    <property type="entry name" value="Peptidase_S41_TRI"/>
    <property type="match status" value="1"/>
</dbReference>